<dbReference type="EMBL" id="QXFY01002160">
    <property type="protein sequence ID" value="KAE9301994.1"/>
    <property type="molecule type" value="Genomic_DNA"/>
</dbReference>
<name>A0A6A3W950_9STRA</name>
<evidence type="ECO:0000313" key="12">
    <source>
        <dbReference type="Proteomes" id="UP000440367"/>
    </source>
</evidence>
<accession>A0A6A3W950</accession>
<dbReference type="Proteomes" id="UP000486351">
    <property type="component" value="Unassembled WGS sequence"/>
</dbReference>
<dbReference type="EMBL" id="QXGE01002022">
    <property type="protein sequence ID" value="KAE9285702.1"/>
    <property type="molecule type" value="Genomic_DNA"/>
</dbReference>
<evidence type="ECO:0000313" key="15">
    <source>
        <dbReference type="Proteomes" id="UP000476176"/>
    </source>
</evidence>
<evidence type="ECO:0000256" key="1">
    <source>
        <dbReference type="SAM" id="Coils"/>
    </source>
</evidence>
<evidence type="ECO:0000313" key="2">
    <source>
        <dbReference type="EMBL" id="KAE8982918.1"/>
    </source>
</evidence>
<dbReference type="Proteomes" id="UP000437068">
    <property type="component" value="Unassembled WGS sequence"/>
</dbReference>
<organism evidence="5 10">
    <name type="scientific">Phytophthora fragariae</name>
    <dbReference type="NCBI Taxonomy" id="53985"/>
    <lineage>
        <taxon>Eukaryota</taxon>
        <taxon>Sar</taxon>
        <taxon>Stramenopiles</taxon>
        <taxon>Oomycota</taxon>
        <taxon>Peronosporomycetes</taxon>
        <taxon>Peronosporales</taxon>
        <taxon>Peronosporaceae</taxon>
        <taxon>Phytophthora</taxon>
    </lineage>
</organism>
<evidence type="ECO:0000313" key="14">
    <source>
        <dbReference type="Proteomes" id="UP000460718"/>
    </source>
</evidence>
<dbReference type="AlphaFoldDB" id="A0A6A3W950"/>
<sequence length="53" mass="6624">MREMICDRWQDAEVAQRLALRLEVLKRENQELRRRVPQWGQDGDTGEWQRRWE</sequence>
<keyword evidence="10" id="KW-1185">Reference proteome</keyword>
<comment type="caution">
    <text evidence="5">The sequence shown here is derived from an EMBL/GenBank/DDBJ whole genome shotgun (WGS) entry which is preliminary data.</text>
</comment>
<reference evidence="10 11" key="1">
    <citation type="submission" date="2018-08" db="EMBL/GenBank/DDBJ databases">
        <title>Genomic investigation of the strawberry pathogen Phytophthora fragariae indicates pathogenicity is determined by transcriptional variation in three key races.</title>
        <authorList>
            <person name="Adams T.M."/>
            <person name="Armitage A.D."/>
            <person name="Sobczyk M.K."/>
            <person name="Bates H.J."/>
            <person name="Dunwell J.M."/>
            <person name="Nellist C.F."/>
            <person name="Harrison R.J."/>
        </authorList>
    </citation>
    <scope>NUCLEOTIDE SEQUENCE [LARGE SCALE GENOMIC DNA]</scope>
    <source>
        <strain evidence="8 11">A4</strain>
        <strain evidence="6 12">BC-1</strain>
        <strain evidence="7 15">BC-23</strain>
        <strain evidence="5 10">NOV-27</strain>
        <strain evidence="4 13">NOV-5</strain>
        <strain evidence="9 16">NOV-77</strain>
        <strain evidence="3 17">ONT-3</strain>
        <strain evidence="2 14">SCRP245</strain>
    </source>
</reference>
<evidence type="ECO:0000313" key="8">
    <source>
        <dbReference type="EMBL" id="KAE9285702.1"/>
    </source>
</evidence>
<dbReference type="EMBL" id="QXGD01002061">
    <property type="protein sequence ID" value="KAE9194284.1"/>
    <property type="molecule type" value="Genomic_DNA"/>
</dbReference>
<dbReference type="Proteomes" id="UP000460718">
    <property type="component" value="Unassembled WGS sequence"/>
</dbReference>
<keyword evidence="1" id="KW-0175">Coiled coil</keyword>
<dbReference type="Proteomes" id="UP000476176">
    <property type="component" value="Unassembled WGS sequence"/>
</dbReference>
<evidence type="ECO:0000313" key="9">
    <source>
        <dbReference type="EMBL" id="KAE9301994.1"/>
    </source>
</evidence>
<evidence type="ECO:0000313" key="5">
    <source>
        <dbReference type="EMBL" id="KAE9181323.1"/>
    </source>
</evidence>
<evidence type="ECO:0000313" key="3">
    <source>
        <dbReference type="EMBL" id="KAE9080429.1"/>
    </source>
</evidence>
<evidence type="ECO:0000313" key="6">
    <source>
        <dbReference type="EMBL" id="KAE9194284.1"/>
    </source>
</evidence>
<evidence type="ECO:0000313" key="16">
    <source>
        <dbReference type="Proteomes" id="UP000486351"/>
    </source>
</evidence>
<gene>
    <name evidence="8" type="ORF">PF001_g21787</name>
    <name evidence="6" type="ORF">PF002_g23648</name>
    <name evidence="7" type="ORF">PF004_g18768</name>
    <name evidence="5" type="ORF">PF005_g22931</name>
    <name evidence="4" type="ORF">PF006_g21665</name>
    <name evidence="9" type="ORF">PF008_g22595</name>
    <name evidence="3" type="ORF">PF010_g22388</name>
    <name evidence="2" type="ORF">PF011_g21410</name>
</gene>
<protein>
    <submittedName>
        <fullName evidence="5">Uncharacterized protein</fullName>
    </submittedName>
</protein>
<evidence type="ECO:0000313" key="11">
    <source>
        <dbReference type="Proteomes" id="UP000437068"/>
    </source>
</evidence>
<proteinExistence type="predicted"/>
<dbReference type="EMBL" id="QXGB01002122">
    <property type="protein sequence ID" value="KAE9181323.1"/>
    <property type="molecule type" value="Genomic_DNA"/>
</dbReference>
<dbReference type="EMBL" id="QXFX01002125">
    <property type="protein sequence ID" value="KAE9080429.1"/>
    <property type="molecule type" value="Genomic_DNA"/>
</dbReference>
<evidence type="ECO:0000313" key="7">
    <source>
        <dbReference type="EMBL" id="KAE9201246.1"/>
    </source>
</evidence>
<dbReference type="EMBL" id="QXGA01002024">
    <property type="protein sequence ID" value="KAE9105360.1"/>
    <property type="molecule type" value="Genomic_DNA"/>
</dbReference>
<dbReference type="Proteomes" id="UP000433483">
    <property type="component" value="Unassembled WGS sequence"/>
</dbReference>
<dbReference type="Proteomes" id="UP000440367">
    <property type="component" value="Unassembled WGS sequence"/>
</dbReference>
<dbReference type="Proteomes" id="UP000488956">
    <property type="component" value="Unassembled WGS sequence"/>
</dbReference>
<evidence type="ECO:0000313" key="17">
    <source>
        <dbReference type="Proteomes" id="UP000488956"/>
    </source>
</evidence>
<dbReference type="EMBL" id="QXGC01001520">
    <property type="protein sequence ID" value="KAE9201246.1"/>
    <property type="molecule type" value="Genomic_DNA"/>
</dbReference>
<dbReference type="Proteomes" id="UP000440732">
    <property type="component" value="Unassembled WGS sequence"/>
</dbReference>
<evidence type="ECO:0000313" key="4">
    <source>
        <dbReference type="EMBL" id="KAE9105360.1"/>
    </source>
</evidence>
<dbReference type="EMBL" id="QXFW01002028">
    <property type="protein sequence ID" value="KAE8982918.1"/>
    <property type="molecule type" value="Genomic_DNA"/>
</dbReference>
<evidence type="ECO:0000313" key="10">
    <source>
        <dbReference type="Proteomes" id="UP000433483"/>
    </source>
</evidence>
<evidence type="ECO:0000313" key="13">
    <source>
        <dbReference type="Proteomes" id="UP000440732"/>
    </source>
</evidence>
<feature type="coiled-coil region" evidence="1">
    <location>
        <begin position="15"/>
        <end position="42"/>
    </location>
</feature>